<keyword evidence="3" id="KW-1185">Reference proteome</keyword>
<accession>A0A8T0VIC0</accession>
<keyword evidence="1" id="KW-1133">Transmembrane helix</keyword>
<organism evidence="2 3">
    <name type="scientific">Panicum virgatum</name>
    <name type="common">Blackwell switchgrass</name>
    <dbReference type="NCBI Taxonomy" id="38727"/>
    <lineage>
        <taxon>Eukaryota</taxon>
        <taxon>Viridiplantae</taxon>
        <taxon>Streptophyta</taxon>
        <taxon>Embryophyta</taxon>
        <taxon>Tracheophyta</taxon>
        <taxon>Spermatophyta</taxon>
        <taxon>Magnoliopsida</taxon>
        <taxon>Liliopsida</taxon>
        <taxon>Poales</taxon>
        <taxon>Poaceae</taxon>
        <taxon>PACMAD clade</taxon>
        <taxon>Panicoideae</taxon>
        <taxon>Panicodae</taxon>
        <taxon>Paniceae</taxon>
        <taxon>Panicinae</taxon>
        <taxon>Panicum</taxon>
        <taxon>Panicum sect. Hiantes</taxon>
    </lineage>
</organism>
<sequence length="66" mass="7735">MYMRMACFFYCFQLGLTDLKLIYFDAFLDYIMLLFWVTCFNLGSLGSEGLHFVYATLAINPHLEAM</sequence>
<gene>
    <name evidence="2" type="ORF">PVAP13_2NG041049</name>
</gene>
<name>A0A8T0VIC0_PANVG</name>
<proteinExistence type="predicted"/>
<evidence type="ECO:0000256" key="1">
    <source>
        <dbReference type="SAM" id="Phobius"/>
    </source>
</evidence>
<reference evidence="2" key="1">
    <citation type="submission" date="2020-05" db="EMBL/GenBank/DDBJ databases">
        <title>WGS assembly of Panicum virgatum.</title>
        <authorList>
            <person name="Lovell J.T."/>
            <person name="Jenkins J."/>
            <person name="Shu S."/>
            <person name="Juenger T.E."/>
            <person name="Schmutz J."/>
        </authorList>
    </citation>
    <scope>NUCLEOTIDE SEQUENCE</scope>
    <source>
        <strain evidence="2">AP13</strain>
    </source>
</reference>
<evidence type="ECO:0000313" key="3">
    <source>
        <dbReference type="Proteomes" id="UP000823388"/>
    </source>
</evidence>
<keyword evidence="1" id="KW-0812">Transmembrane</keyword>
<dbReference type="Proteomes" id="UP000823388">
    <property type="component" value="Chromosome 2N"/>
</dbReference>
<comment type="caution">
    <text evidence="2">The sequence shown here is derived from an EMBL/GenBank/DDBJ whole genome shotgun (WGS) entry which is preliminary data.</text>
</comment>
<dbReference type="AlphaFoldDB" id="A0A8T0VIC0"/>
<protein>
    <submittedName>
        <fullName evidence="2">Uncharacterized protein</fullName>
    </submittedName>
</protein>
<keyword evidence="1" id="KW-0472">Membrane</keyword>
<dbReference type="EMBL" id="CM029040">
    <property type="protein sequence ID" value="KAG2631479.1"/>
    <property type="molecule type" value="Genomic_DNA"/>
</dbReference>
<evidence type="ECO:0000313" key="2">
    <source>
        <dbReference type="EMBL" id="KAG2631479.1"/>
    </source>
</evidence>
<feature type="transmembrane region" description="Helical" evidence="1">
    <location>
        <begin position="21"/>
        <end position="43"/>
    </location>
</feature>